<reference evidence="2 3" key="1">
    <citation type="submission" date="2020-08" db="EMBL/GenBank/DDBJ databases">
        <title>Genomic Encyclopedia of Type Strains, Phase IV (KMG-IV): sequencing the most valuable type-strain genomes for metagenomic binning, comparative biology and taxonomic classification.</title>
        <authorList>
            <person name="Goeker M."/>
        </authorList>
    </citation>
    <scope>NUCLEOTIDE SEQUENCE [LARGE SCALE GENOMIC DNA]</scope>
    <source>
        <strain evidence="2 3">DSM 101535</strain>
    </source>
</reference>
<dbReference type="Proteomes" id="UP000560131">
    <property type="component" value="Unassembled WGS sequence"/>
</dbReference>
<evidence type="ECO:0000256" key="1">
    <source>
        <dbReference type="SAM" id="Phobius"/>
    </source>
</evidence>
<comment type="caution">
    <text evidence="2">The sequence shown here is derived from an EMBL/GenBank/DDBJ whole genome shotgun (WGS) entry which is preliminary data.</text>
</comment>
<organism evidence="2 3">
    <name type="scientific">Sphingomonas endophytica</name>
    <dbReference type="NCBI Taxonomy" id="869719"/>
    <lineage>
        <taxon>Bacteria</taxon>
        <taxon>Pseudomonadati</taxon>
        <taxon>Pseudomonadota</taxon>
        <taxon>Alphaproteobacteria</taxon>
        <taxon>Sphingomonadales</taxon>
        <taxon>Sphingomonadaceae</taxon>
        <taxon>Sphingomonas</taxon>
    </lineage>
</organism>
<keyword evidence="1" id="KW-0812">Transmembrane</keyword>
<evidence type="ECO:0000313" key="3">
    <source>
        <dbReference type="Proteomes" id="UP000560131"/>
    </source>
</evidence>
<keyword evidence="3" id="KW-1185">Reference proteome</keyword>
<dbReference type="EMBL" id="JACIJN010000006">
    <property type="protein sequence ID" value="MBB5726169.1"/>
    <property type="molecule type" value="Genomic_DNA"/>
</dbReference>
<protein>
    <submittedName>
        <fullName evidence="2">Uncharacterized protein</fullName>
    </submittedName>
</protein>
<evidence type="ECO:0000313" key="2">
    <source>
        <dbReference type="EMBL" id="MBB5726169.1"/>
    </source>
</evidence>
<accession>A0ABR6N5V7</accession>
<keyword evidence="1" id="KW-0472">Membrane</keyword>
<keyword evidence="1" id="KW-1133">Transmembrane helix</keyword>
<sequence length="45" mass="4804">MVFDRFGLIGPFVAEVVDPLSTARGLLTGLMLAALLWTMIAALVI</sequence>
<proteinExistence type="predicted"/>
<feature type="transmembrane region" description="Helical" evidence="1">
    <location>
        <begin position="25"/>
        <end position="44"/>
    </location>
</feature>
<name>A0ABR6N5V7_9SPHN</name>
<gene>
    <name evidence="2" type="ORF">FHS97_002105</name>
</gene>